<dbReference type="AlphaFoldDB" id="A0A652KN41"/>
<keyword evidence="1" id="KW-0560">Oxidoreductase</keyword>
<protein>
    <submittedName>
        <fullName evidence="3">NADP oxidoreductase</fullName>
    </submittedName>
</protein>
<dbReference type="Pfam" id="PF03807">
    <property type="entry name" value="F420_oxidored"/>
    <property type="match status" value="1"/>
</dbReference>
<reference evidence="3" key="1">
    <citation type="submission" date="2018-10" db="EMBL/GenBank/DDBJ databases">
        <authorList>
            <person name="Hariharan J."/>
            <person name="Choudoir M.J."/>
            <person name="Diebold P."/>
            <person name="Panke-Buisse K."/>
            <person name="Campbell A.N."/>
            <person name="Buckley D.H."/>
        </authorList>
    </citation>
    <scope>NUCLEOTIDE SEQUENCE</scope>
    <source>
        <strain evidence="3">Gb1</strain>
    </source>
</reference>
<gene>
    <name evidence="3" type="ORF">EAO74_32800</name>
</gene>
<dbReference type="Gene3D" id="3.40.50.720">
    <property type="entry name" value="NAD(P)-binding Rossmann-like Domain"/>
    <property type="match status" value="1"/>
</dbReference>
<dbReference type="InterPro" id="IPR028939">
    <property type="entry name" value="P5C_Rdtase_cat_N"/>
</dbReference>
<dbReference type="PANTHER" id="PTHR14239">
    <property type="entry name" value="DUDULIN-RELATED"/>
    <property type="match status" value="1"/>
</dbReference>
<accession>A0A652KN41</accession>
<dbReference type="SUPFAM" id="SSF51735">
    <property type="entry name" value="NAD(P)-binding Rossmann-fold domains"/>
    <property type="match status" value="1"/>
</dbReference>
<feature type="domain" description="Pyrroline-5-carboxylate reductase catalytic N-terminal" evidence="2">
    <location>
        <begin position="2"/>
        <end position="76"/>
    </location>
</feature>
<evidence type="ECO:0000256" key="1">
    <source>
        <dbReference type="ARBA" id="ARBA00023002"/>
    </source>
</evidence>
<dbReference type="InterPro" id="IPR036291">
    <property type="entry name" value="NAD(P)-bd_dom_sf"/>
</dbReference>
<name>A0A652KN41_9ACTN</name>
<proteinExistence type="predicted"/>
<organism evidence="3">
    <name type="scientific">Streptomyces sp. gb1(2016)</name>
    <dbReference type="NCBI Taxonomy" id="1828321"/>
    <lineage>
        <taxon>Bacteria</taxon>
        <taxon>Bacillati</taxon>
        <taxon>Actinomycetota</taxon>
        <taxon>Actinomycetes</taxon>
        <taxon>Kitasatosporales</taxon>
        <taxon>Streptomycetaceae</taxon>
        <taxon>Streptomyces</taxon>
    </lineage>
</organism>
<evidence type="ECO:0000313" key="3">
    <source>
        <dbReference type="EMBL" id="TXS25113.1"/>
    </source>
</evidence>
<dbReference type="EMBL" id="RDBM01000037">
    <property type="protein sequence ID" value="TXS25113.1"/>
    <property type="molecule type" value="Genomic_DNA"/>
</dbReference>
<evidence type="ECO:0000259" key="2">
    <source>
        <dbReference type="Pfam" id="PF03807"/>
    </source>
</evidence>
<dbReference type="RefSeq" id="WP_147985526.1">
    <property type="nucleotide sequence ID" value="NZ_RDBM01000037.1"/>
</dbReference>
<dbReference type="GO" id="GO:0016491">
    <property type="term" value="F:oxidoreductase activity"/>
    <property type="evidence" value="ECO:0007669"/>
    <property type="project" value="UniProtKB-KW"/>
</dbReference>
<dbReference type="InterPro" id="IPR051267">
    <property type="entry name" value="STEAP_metalloreductase"/>
</dbReference>
<sequence length="216" mass="22321">MRIGIIGTGNMADALGGRWAAAGHRVLFGGRSPERARALADRTGQSAGTLRDAAGFGDAVLLALPYDAVAGVLAALGADGGSAARPGARRLHPCRRPRLPAHHRHGTGAARTIADATGARVVKAFNHLPDAVWRRLPPAFAEGPVAVPLCGDDPAALERVATLVRDLGCVPLPVGGLDRAAYLEATTAFLIGLWHSGHDPRSLLPPFEAVTAPDRG</sequence>
<dbReference type="PANTHER" id="PTHR14239:SF10">
    <property type="entry name" value="REDUCTASE"/>
    <property type="match status" value="1"/>
</dbReference>
<comment type="caution">
    <text evidence="3">The sequence shown here is derived from an EMBL/GenBank/DDBJ whole genome shotgun (WGS) entry which is preliminary data.</text>
</comment>